<dbReference type="Pfam" id="PF03795">
    <property type="entry name" value="YCII"/>
    <property type="match status" value="1"/>
</dbReference>
<evidence type="ECO:0000313" key="5">
    <source>
        <dbReference type="Proteomes" id="UP001139409"/>
    </source>
</evidence>
<evidence type="ECO:0000256" key="2">
    <source>
        <dbReference type="SAM" id="SignalP"/>
    </source>
</evidence>
<dbReference type="PANTHER" id="PTHR37828">
    <property type="entry name" value="GSR2449 PROTEIN"/>
    <property type="match status" value="1"/>
</dbReference>
<keyword evidence="5" id="KW-1185">Reference proteome</keyword>
<accession>A0A9X1KZR4</accession>
<evidence type="ECO:0000313" key="4">
    <source>
        <dbReference type="EMBL" id="MCA6078590.1"/>
    </source>
</evidence>
<protein>
    <submittedName>
        <fullName evidence="4">YciI family protein</fullName>
    </submittedName>
</protein>
<dbReference type="AlphaFoldDB" id="A0A9X1KZR4"/>
<dbReference type="Gene3D" id="3.30.70.1060">
    <property type="entry name" value="Dimeric alpha+beta barrel"/>
    <property type="match status" value="1"/>
</dbReference>
<gene>
    <name evidence="4" type="ORF">LDX50_27195</name>
</gene>
<feature type="domain" description="YCII-related" evidence="3">
    <location>
        <begin position="38"/>
        <end position="107"/>
    </location>
</feature>
<feature type="chain" id="PRO_5040837388" evidence="2">
    <location>
        <begin position="21"/>
        <end position="223"/>
    </location>
</feature>
<dbReference type="Proteomes" id="UP001139409">
    <property type="component" value="Unassembled WGS sequence"/>
</dbReference>
<dbReference type="PANTHER" id="PTHR37828:SF1">
    <property type="entry name" value="YCII-RELATED DOMAIN-CONTAINING PROTEIN"/>
    <property type="match status" value="1"/>
</dbReference>
<dbReference type="SUPFAM" id="SSF54909">
    <property type="entry name" value="Dimeric alpha+beta barrel"/>
    <property type="match status" value="1"/>
</dbReference>
<dbReference type="EMBL" id="JAIXNE010000006">
    <property type="protein sequence ID" value="MCA6078590.1"/>
    <property type="molecule type" value="Genomic_DNA"/>
</dbReference>
<sequence length="223" mass="25149">MKKLILLVLAVSCFSGNVNAQKENAQEKFIWVFLNTNPEREELPAEEVEDLQRRHLENIGKLASEGKLIVAGPFNSGGGIFILKTADRDEAKGWILTDPAIRANRYKIEMFEWTPRTGSACQASPDAAMGEHTFVRYVPHITKFNVQQSPELYLEHDNYLKKHVISDNILAEGIFDNNDGGILIFKDDPDRELIMSDPTVINGIFLPEIKTIWVADGSFCENK</sequence>
<reference evidence="4" key="1">
    <citation type="submission" date="2021-09" db="EMBL/GenBank/DDBJ databases">
        <title>Fulvivirga sp. isolated from coastal sediment.</title>
        <authorList>
            <person name="Yu H."/>
        </authorList>
    </citation>
    <scope>NUCLEOTIDE SEQUENCE</scope>
    <source>
        <strain evidence="4">1062</strain>
    </source>
</reference>
<dbReference type="InterPro" id="IPR011008">
    <property type="entry name" value="Dimeric_a/b-barrel"/>
</dbReference>
<name>A0A9X1KZR4_9BACT</name>
<evidence type="ECO:0000259" key="3">
    <source>
        <dbReference type="Pfam" id="PF03795"/>
    </source>
</evidence>
<keyword evidence="2" id="KW-0732">Signal</keyword>
<feature type="signal peptide" evidence="2">
    <location>
        <begin position="1"/>
        <end position="20"/>
    </location>
</feature>
<proteinExistence type="inferred from homology"/>
<comment type="caution">
    <text evidence="4">The sequence shown here is derived from an EMBL/GenBank/DDBJ whole genome shotgun (WGS) entry which is preliminary data.</text>
</comment>
<dbReference type="RefSeq" id="WP_225699446.1">
    <property type="nucleotide sequence ID" value="NZ_JAIXNE010000006.1"/>
</dbReference>
<organism evidence="4 5">
    <name type="scientific">Fulvivirga sedimenti</name>
    <dbReference type="NCBI Taxonomy" id="2879465"/>
    <lineage>
        <taxon>Bacteria</taxon>
        <taxon>Pseudomonadati</taxon>
        <taxon>Bacteroidota</taxon>
        <taxon>Cytophagia</taxon>
        <taxon>Cytophagales</taxon>
        <taxon>Fulvivirgaceae</taxon>
        <taxon>Fulvivirga</taxon>
    </lineage>
</organism>
<comment type="similarity">
    <text evidence="1">Belongs to the YciI family.</text>
</comment>
<dbReference type="InterPro" id="IPR005545">
    <property type="entry name" value="YCII"/>
</dbReference>
<evidence type="ECO:0000256" key="1">
    <source>
        <dbReference type="ARBA" id="ARBA00007689"/>
    </source>
</evidence>